<dbReference type="InterPro" id="IPR036388">
    <property type="entry name" value="WH-like_DNA-bd_sf"/>
</dbReference>
<dbReference type="Gene3D" id="1.20.120.530">
    <property type="entry name" value="GntR ligand-binding domain-like"/>
    <property type="match status" value="1"/>
</dbReference>
<dbReference type="InterPro" id="IPR000524">
    <property type="entry name" value="Tscrpt_reg_HTH_GntR"/>
</dbReference>
<dbReference type="Pfam" id="PF07729">
    <property type="entry name" value="FCD"/>
    <property type="match status" value="1"/>
</dbReference>
<feature type="domain" description="HTH gntR-type" evidence="4">
    <location>
        <begin position="8"/>
        <end position="76"/>
    </location>
</feature>
<dbReference type="InterPro" id="IPR008920">
    <property type="entry name" value="TF_FadR/GntR_C"/>
</dbReference>
<dbReference type="GO" id="GO:0003677">
    <property type="term" value="F:DNA binding"/>
    <property type="evidence" value="ECO:0007669"/>
    <property type="project" value="UniProtKB-KW"/>
</dbReference>
<dbReference type="AlphaFoldDB" id="A0A7V4WM23"/>
<sequence>MLKNLKVESRYAMVQEAIKNYIIVNKLKPGDRLPTEQEFAKQLGVSRTSLREALKSLQALGIVDIKPGEGTIVRAFNLDAVLGSLMYNLLFESTELLEILQVREALEYHFLDRVIDNIRLEDIQKLERILALMEKKAKQGELFDEEDAAFHRLLFAPVGNSLLLRLLDIFWEVLHRLRDPIEVERDPLGSYMRHKRILEAVKEKDKEKARAFLVEHFISIKERVEKAVQKKQIGKGEQA</sequence>
<dbReference type="InterPro" id="IPR036390">
    <property type="entry name" value="WH_DNA-bd_sf"/>
</dbReference>
<accession>A0A7V4WM23</accession>
<keyword evidence="1" id="KW-0805">Transcription regulation</keyword>
<evidence type="ECO:0000256" key="3">
    <source>
        <dbReference type="ARBA" id="ARBA00023163"/>
    </source>
</evidence>
<dbReference type="SUPFAM" id="SSF48008">
    <property type="entry name" value="GntR ligand-binding domain-like"/>
    <property type="match status" value="1"/>
</dbReference>
<dbReference type="InterPro" id="IPR011711">
    <property type="entry name" value="GntR_C"/>
</dbReference>
<dbReference type="SUPFAM" id="SSF46785">
    <property type="entry name" value="Winged helix' DNA-binding domain"/>
    <property type="match status" value="1"/>
</dbReference>
<dbReference type="EMBL" id="DTIY01000085">
    <property type="protein sequence ID" value="HGY40294.1"/>
    <property type="molecule type" value="Genomic_DNA"/>
</dbReference>
<name>A0A7V4WM23_9BACT</name>
<dbReference type="CDD" id="cd07377">
    <property type="entry name" value="WHTH_GntR"/>
    <property type="match status" value="1"/>
</dbReference>
<organism evidence="5">
    <name type="scientific">Candidatus Caldatribacterium saccharofermentans</name>
    <dbReference type="NCBI Taxonomy" id="1454753"/>
    <lineage>
        <taxon>Bacteria</taxon>
        <taxon>Pseudomonadati</taxon>
        <taxon>Atribacterota</taxon>
        <taxon>Atribacteria</taxon>
        <taxon>Atribacterales</taxon>
        <taxon>Candidatus Caldatribacteriaceae</taxon>
        <taxon>Candidatus Caldatribacterium</taxon>
    </lineage>
</organism>
<dbReference type="SMART" id="SM00895">
    <property type="entry name" value="FCD"/>
    <property type="match status" value="1"/>
</dbReference>
<dbReference type="SMART" id="SM00345">
    <property type="entry name" value="HTH_GNTR"/>
    <property type="match status" value="1"/>
</dbReference>
<proteinExistence type="predicted"/>
<dbReference type="PROSITE" id="PS50949">
    <property type="entry name" value="HTH_GNTR"/>
    <property type="match status" value="1"/>
</dbReference>
<comment type="caution">
    <text evidence="5">The sequence shown here is derived from an EMBL/GenBank/DDBJ whole genome shotgun (WGS) entry which is preliminary data.</text>
</comment>
<dbReference type="Gene3D" id="1.10.10.10">
    <property type="entry name" value="Winged helix-like DNA-binding domain superfamily/Winged helix DNA-binding domain"/>
    <property type="match status" value="1"/>
</dbReference>
<reference evidence="5" key="1">
    <citation type="journal article" date="2020" name="mSystems">
        <title>Genome- and Community-Level Interaction Insights into Carbon Utilization and Element Cycling Functions of Hydrothermarchaeota in Hydrothermal Sediment.</title>
        <authorList>
            <person name="Zhou Z."/>
            <person name="Liu Y."/>
            <person name="Xu W."/>
            <person name="Pan J."/>
            <person name="Luo Z.H."/>
            <person name="Li M."/>
        </authorList>
    </citation>
    <scope>NUCLEOTIDE SEQUENCE [LARGE SCALE GENOMIC DNA]</scope>
    <source>
        <strain evidence="5">SpSt-82</strain>
    </source>
</reference>
<evidence type="ECO:0000256" key="1">
    <source>
        <dbReference type="ARBA" id="ARBA00023015"/>
    </source>
</evidence>
<keyword evidence="2" id="KW-0238">DNA-binding</keyword>
<evidence type="ECO:0000259" key="4">
    <source>
        <dbReference type="PROSITE" id="PS50949"/>
    </source>
</evidence>
<gene>
    <name evidence="5" type="ORF">ENW11_10890</name>
</gene>
<dbReference type="PANTHER" id="PTHR43537:SF5">
    <property type="entry name" value="UXU OPERON TRANSCRIPTIONAL REGULATOR"/>
    <property type="match status" value="1"/>
</dbReference>
<dbReference type="PANTHER" id="PTHR43537">
    <property type="entry name" value="TRANSCRIPTIONAL REGULATOR, GNTR FAMILY"/>
    <property type="match status" value="1"/>
</dbReference>
<dbReference type="PRINTS" id="PR00035">
    <property type="entry name" value="HTHGNTR"/>
</dbReference>
<dbReference type="GO" id="GO:0003700">
    <property type="term" value="F:DNA-binding transcription factor activity"/>
    <property type="evidence" value="ECO:0007669"/>
    <property type="project" value="InterPro"/>
</dbReference>
<evidence type="ECO:0000313" key="5">
    <source>
        <dbReference type="EMBL" id="HGY40294.1"/>
    </source>
</evidence>
<dbReference type="Pfam" id="PF00392">
    <property type="entry name" value="GntR"/>
    <property type="match status" value="1"/>
</dbReference>
<protein>
    <submittedName>
        <fullName evidence="5">FadR family transcriptional regulator</fullName>
    </submittedName>
</protein>
<keyword evidence="3" id="KW-0804">Transcription</keyword>
<evidence type="ECO:0000256" key="2">
    <source>
        <dbReference type="ARBA" id="ARBA00023125"/>
    </source>
</evidence>